<dbReference type="PIRSF" id="PIRSF028729">
    <property type="entry name" value="E3_ubiquit_lig_SCF_Skp"/>
    <property type="match status" value="1"/>
</dbReference>
<organism evidence="6 7">
    <name type="scientific">Collybiopsis luxurians FD-317 M1</name>
    <dbReference type="NCBI Taxonomy" id="944289"/>
    <lineage>
        <taxon>Eukaryota</taxon>
        <taxon>Fungi</taxon>
        <taxon>Dikarya</taxon>
        <taxon>Basidiomycota</taxon>
        <taxon>Agaricomycotina</taxon>
        <taxon>Agaricomycetes</taxon>
        <taxon>Agaricomycetidae</taxon>
        <taxon>Agaricales</taxon>
        <taxon>Marasmiineae</taxon>
        <taxon>Omphalotaceae</taxon>
        <taxon>Collybiopsis</taxon>
        <taxon>Collybiopsis luxurians</taxon>
    </lineage>
</organism>
<dbReference type="InterPro" id="IPR016073">
    <property type="entry name" value="Skp1_comp_POZ"/>
</dbReference>
<reference evidence="6 7" key="1">
    <citation type="submission" date="2014-04" db="EMBL/GenBank/DDBJ databases">
        <title>Evolutionary Origins and Diversification of the Mycorrhizal Mutualists.</title>
        <authorList>
            <consortium name="DOE Joint Genome Institute"/>
            <consortium name="Mycorrhizal Genomics Consortium"/>
            <person name="Kohler A."/>
            <person name="Kuo A."/>
            <person name="Nagy L.G."/>
            <person name="Floudas D."/>
            <person name="Copeland A."/>
            <person name="Barry K.W."/>
            <person name="Cichocki N."/>
            <person name="Veneault-Fourrey C."/>
            <person name="LaButti K."/>
            <person name="Lindquist E.A."/>
            <person name="Lipzen A."/>
            <person name="Lundell T."/>
            <person name="Morin E."/>
            <person name="Murat C."/>
            <person name="Riley R."/>
            <person name="Ohm R."/>
            <person name="Sun H."/>
            <person name="Tunlid A."/>
            <person name="Henrissat B."/>
            <person name="Grigoriev I.V."/>
            <person name="Hibbett D.S."/>
            <person name="Martin F."/>
        </authorList>
    </citation>
    <scope>NUCLEOTIDE SEQUENCE [LARGE SCALE GENOMIC DNA]</scope>
    <source>
        <strain evidence="6 7">FD-317 M1</strain>
    </source>
</reference>
<feature type="domain" description="SKP1 component POZ" evidence="5">
    <location>
        <begin position="1"/>
        <end position="56"/>
    </location>
</feature>
<dbReference type="Pfam" id="PF01466">
    <property type="entry name" value="Skp1"/>
    <property type="match status" value="1"/>
</dbReference>
<dbReference type="GO" id="GO:0016567">
    <property type="term" value="P:protein ubiquitination"/>
    <property type="evidence" value="ECO:0007669"/>
    <property type="project" value="UniProtKB-UniPathway"/>
</dbReference>
<accession>A0A0D0C722</accession>
<evidence type="ECO:0000256" key="3">
    <source>
        <dbReference type="PIRNR" id="PIRNR028729"/>
    </source>
</evidence>
<evidence type="ECO:0000313" key="6">
    <source>
        <dbReference type="EMBL" id="KIK53707.1"/>
    </source>
</evidence>
<dbReference type="HOGENOM" id="CLU_059252_6_1_1"/>
<dbReference type="InterPro" id="IPR016072">
    <property type="entry name" value="Skp1_comp_dimer"/>
</dbReference>
<evidence type="ECO:0000256" key="1">
    <source>
        <dbReference type="ARBA" id="ARBA00009993"/>
    </source>
</evidence>
<dbReference type="SUPFAM" id="SSF54695">
    <property type="entry name" value="POZ domain"/>
    <property type="match status" value="1"/>
</dbReference>
<gene>
    <name evidence="6" type="ORF">GYMLUDRAFT_49239</name>
</gene>
<dbReference type="GO" id="GO:0006511">
    <property type="term" value="P:ubiquitin-dependent protein catabolic process"/>
    <property type="evidence" value="ECO:0007669"/>
    <property type="project" value="InterPro"/>
</dbReference>
<comment type="subunit">
    <text evidence="3">Component of the SCF (SKP1-CUL1-F-box protein) E3 ubiquitin ligase complexes.</text>
</comment>
<comment type="function">
    <text evidence="3">Essential component of the SCF (SKP1-CUL1-F-box protein) E3 ubiquitin ligase complexes, which mediate the ubiquitination and subsequent proteasomal degradation of target proteins.</text>
</comment>
<dbReference type="CDD" id="cd18322">
    <property type="entry name" value="BTB_POZ_SKP1"/>
    <property type="match status" value="1"/>
</dbReference>
<dbReference type="InterPro" id="IPR001232">
    <property type="entry name" value="SKP1-like"/>
</dbReference>
<dbReference type="SUPFAM" id="SSF81382">
    <property type="entry name" value="Skp1 dimerisation domain-like"/>
    <property type="match status" value="1"/>
</dbReference>
<dbReference type="Proteomes" id="UP000053593">
    <property type="component" value="Unassembled WGS sequence"/>
</dbReference>
<name>A0A0D0C722_9AGAR</name>
<keyword evidence="2 3" id="KW-0833">Ubl conjugation pathway</keyword>
<dbReference type="Gene3D" id="3.30.710.10">
    <property type="entry name" value="Potassium Channel Kv1.1, Chain A"/>
    <property type="match status" value="1"/>
</dbReference>
<comment type="pathway">
    <text evidence="3">Protein modification; protein ubiquitination.</text>
</comment>
<dbReference type="FunFam" id="3.30.710.10:FF:000026">
    <property type="entry name" value="E3 ubiquitin ligase complex SCF subunit"/>
    <property type="match status" value="1"/>
</dbReference>
<dbReference type="SMART" id="SM00512">
    <property type="entry name" value="Skp1"/>
    <property type="match status" value="1"/>
</dbReference>
<evidence type="ECO:0000256" key="2">
    <source>
        <dbReference type="ARBA" id="ARBA00022786"/>
    </source>
</evidence>
<dbReference type="InterPro" id="IPR016897">
    <property type="entry name" value="SKP1"/>
</dbReference>
<dbReference type="EMBL" id="KN834825">
    <property type="protein sequence ID" value="KIK53707.1"/>
    <property type="molecule type" value="Genomic_DNA"/>
</dbReference>
<dbReference type="AlphaFoldDB" id="A0A0D0C722"/>
<proteinExistence type="inferred from homology"/>
<evidence type="ECO:0000313" key="7">
    <source>
        <dbReference type="Proteomes" id="UP000053593"/>
    </source>
</evidence>
<dbReference type="InterPro" id="IPR036296">
    <property type="entry name" value="SKP1-like_dim_sf"/>
</dbReference>
<protein>
    <recommendedName>
        <fullName evidence="3">E3 ubiquitin ligase complex SCF subunit</fullName>
    </recommendedName>
</protein>
<evidence type="ECO:0000259" key="5">
    <source>
        <dbReference type="Pfam" id="PF03931"/>
    </source>
</evidence>
<dbReference type="OrthoDB" id="2342932at2759"/>
<dbReference type="UniPathway" id="UPA00143"/>
<comment type="similarity">
    <text evidence="1 3">Belongs to the SKP1 family.</text>
</comment>
<dbReference type="InterPro" id="IPR011333">
    <property type="entry name" value="SKP1/BTB/POZ_sf"/>
</dbReference>
<dbReference type="PANTHER" id="PTHR11165">
    <property type="entry name" value="SKP1"/>
    <property type="match status" value="1"/>
</dbReference>
<dbReference type="Pfam" id="PF03931">
    <property type="entry name" value="Skp1_POZ"/>
    <property type="match status" value="1"/>
</dbReference>
<sequence length="149" mass="17006">MITLVSSDNKSFTIDKEVVLPSVFLAAFPESDQPILLPNVKSDVLQKVLEYCEHHRGDPVPEQSQDGDGQLRNTHISKWDREFITVDQEMLFELILAANYLEIKSLLDIGTRTVADLIKGKSPEEIRMFFNVQNDFTPEEEAQIKQEEA</sequence>
<evidence type="ECO:0000259" key="4">
    <source>
        <dbReference type="Pfam" id="PF01466"/>
    </source>
</evidence>
<feature type="domain" description="SKP1 component dimerisation" evidence="4">
    <location>
        <begin position="104"/>
        <end position="148"/>
    </location>
</feature>
<keyword evidence="7" id="KW-1185">Reference proteome</keyword>